<dbReference type="InterPro" id="IPR011701">
    <property type="entry name" value="MFS"/>
</dbReference>
<dbReference type="Proteomes" id="UP001626628">
    <property type="component" value="Chromosome"/>
</dbReference>
<name>A0ABZ2QR62_9ACTN</name>
<feature type="transmembrane region" description="Helical" evidence="7">
    <location>
        <begin position="198"/>
        <end position="217"/>
    </location>
</feature>
<keyword evidence="5" id="KW-0046">Antibiotic resistance</keyword>
<dbReference type="Gene3D" id="1.20.1250.20">
    <property type="entry name" value="MFS general substrate transporter like domains"/>
    <property type="match status" value="1"/>
</dbReference>
<dbReference type="CDD" id="cd17321">
    <property type="entry name" value="MFS_MMR_MDR_like"/>
    <property type="match status" value="1"/>
</dbReference>
<evidence type="ECO:0000256" key="4">
    <source>
        <dbReference type="ARBA" id="ARBA00023136"/>
    </source>
</evidence>
<feature type="transmembrane region" description="Helical" evidence="7">
    <location>
        <begin position="267"/>
        <end position="291"/>
    </location>
</feature>
<evidence type="ECO:0000256" key="5">
    <source>
        <dbReference type="ARBA" id="ARBA00023251"/>
    </source>
</evidence>
<dbReference type="Gene3D" id="1.20.1720.10">
    <property type="entry name" value="Multidrug resistance protein D"/>
    <property type="match status" value="1"/>
</dbReference>
<evidence type="ECO:0000256" key="7">
    <source>
        <dbReference type="SAM" id="Phobius"/>
    </source>
</evidence>
<dbReference type="PANTHER" id="PTHR42718">
    <property type="entry name" value="MAJOR FACILITATOR SUPERFAMILY MULTIDRUG TRANSPORTER MFSC"/>
    <property type="match status" value="1"/>
</dbReference>
<feature type="transmembrane region" description="Helical" evidence="7">
    <location>
        <begin position="75"/>
        <end position="94"/>
    </location>
</feature>
<dbReference type="PROSITE" id="PS50850">
    <property type="entry name" value="MFS"/>
    <property type="match status" value="1"/>
</dbReference>
<dbReference type="EMBL" id="CP147982">
    <property type="protein sequence ID" value="WXK78520.1"/>
    <property type="molecule type" value="Genomic_DNA"/>
</dbReference>
<evidence type="ECO:0000313" key="9">
    <source>
        <dbReference type="EMBL" id="WXK78520.1"/>
    </source>
</evidence>
<protein>
    <submittedName>
        <fullName evidence="9">MFS transporter</fullName>
    </submittedName>
</protein>
<feature type="transmembrane region" description="Helical" evidence="7">
    <location>
        <begin position="367"/>
        <end position="388"/>
    </location>
</feature>
<keyword evidence="4 7" id="KW-0472">Membrane</keyword>
<accession>A0ABZ2QR62</accession>
<evidence type="ECO:0000313" key="10">
    <source>
        <dbReference type="Proteomes" id="UP001626628"/>
    </source>
</evidence>
<evidence type="ECO:0000256" key="1">
    <source>
        <dbReference type="ARBA" id="ARBA00004651"/>
    </source>
</evidence>
<feature type="transmembrane region" description="Helical" evidence="7">
    <location>
        <begin position="100"/>
        <end position="121"/>
    </location>
</feature>
<dbReference type="InterPro" id="IPR020846">
    <property type="entry name" value="MFS_dom"/>
</dbReference>
<keyword evidence="3 7" id="KW-1133">Transmembrane helix</keyword>
<feature type="transmembrane region" description="Helical" evidence="7">
    <location>
        <begin position="229"/>
        <end position="246"/>
    </location>
</feature>
<feature type="region of interest" description="Disordered" evidence="6">
    <location>
        <begin position="474"/>
        <end position="496"/>
    </location>
</feature>
<dbReference type="RefSeq" id="WP_407287338.1">
    <property type="nucleotide sequence ID" value="NZ_CP147982.1"/>
</dbReference>
<feature type="transmembrane region" description="Helical" evidence="7">
    <location>
        <begin position="409"/>
        <end position="430"/>
    </location>
</feature>
<dbReference type="PANTHER" id="PTHR42718:SF39">
    <property type="entry name" value="ACTINORHODIN TRANSPORTER-RELATED"/>
    <property type="match status" value="1"/>
</dbReference>
<feature type="transmembrane region" description="Helical" evidence="7">
    <location>
        <begin position="334"/>
        <end position="355"/>
    </location>
</feature>
<reference evidence="9 10" key="1">
    <citation type="submission" date="2024-03" db="EMBL/GenBank/DDBJ databases">
        <title>The complete genome of Streptomyces sirii sp.nov.</title>
        <authorList>
            <person name="Zakalyukina Y.V."/>
            <person name="Belik A.R."/>
            <person name="Biryukov M.V."/>
            <person name="Baturina O.A."/>
            <person name="Kabilov M.R."/>
        </authorList>
    </citation>
    <scope>NUCLEOTIDE SEQUENCE [LARGE SCALE GENOMIC DNA]</scope>
    <source>
        <strain evidence="9 10">BP-8</strain>
    </source>
</reference>
<comment type="subcellular location">
    <subcellularLocation>
        <location evidence="1">Cell membrane</location>
        <topology evidence="1">Multi-pass membrane protein</topology>
    </subcellularLocation>
</comment>
<evidence type="ECO:0000256" key="2">
    <source>
        <dbReference type="ARBA" id="ARBA00022692"/>
    </source>
</evidence>
<dbReference type="SUPFAM" id="SSF103473">
    <property type="entry name" value="MFS general substrate transporter"/>
    <property type="match status" value="1"/>
</dbReference>
<proteinExistence type="predicted"/>
<dbReference type="Pfam" id="PF07690">
    <property type="entry name" value="MFS_1"/>
    <property type="match status" value="1"/>
</dbReference>
<feature type="transmembrane region" description="Helical" evidence="7">
    <location>
        <begin position="44"/>
        <end position="63"/>
    </location>
</feature>
<feature type="transmembrane region" description="Helical" evidence="7">
    <location>
        <begin position="133"/>
        <end position="155"/>
    </location>
</feature>
<feature type="transmembrane region" description="Helical" evidence="7">
    <location>
        <begin position="303"/>
        <end position="322"/>
    </location>
</feature>
<gene>
    <name evidence="9" type="ORF">WAB15_22385</name>
</gene>
<feature type="transmembrane region" description="Helical" evidence="7">
    <location>
        <begin position="450"/>
        <end position="470"/>
    </location>
</feature>
<feature type="domain" description="Major facilitator superfamily (MFS) profile" evidence="8">
    <location>
        <begin position="9"/>
        <end position="475"/>
    </location>
</feature>
<organism evidence="9 10">
    <name type="scientific">Streptomyces sirii</name>
    <dbReference type="NCBI Taxonomy" id="3127701"/>
    <lineage>
        <taxon>Bacteria</taxon>
        <taxon>Bacillati</taxon>
        <taxon>Actinomycetota</taxon>
        <taxon>Actinomycetes</taxon>
        <taxon>Kitasatosporales</taxon>
        <taxon>Streptomycetaceae</taxon>
        <taxon>Streptomyces</taxon>
    </lineage>
</organism>
<evidence type="ECO:0000259" key="8">
    <source>
        <dbReference type="PROSITE" id="PS50850"/>
    </source>
</evidence>
<keyword evidence="10" id="KW-1185">Reference proteome</keyword>
<dbReference type="InterPro" id="IPR036259">
    <property type="entry name" value="MFS_trans_sf"/>
</dbReference>
<keyword evidence="2 7" id="KW-0812">Transmembrane</keyword>
<evidence type="ECO:0000256" key="3">
    <source>
        <dbReference type="ARBA" id="ARBA00022989"/>
    </source>
</evidence>
<feature type="transmembrane region" description="Helical" evidence="7">
    <location>
        <begin position="167"/>
        <end position="186"/>
    </location>
</feature>
<sequence>MPARRRWAALVILLIAEAMNLLDSTIMTVTAPVIHADLGGPASAIPWFSAAYTLPFAVLLITGGRLGDIAGRKRVFRIGVAGFVAASVACALAASPALLITARAAQGAAAALVIPQTIGLIRSMFDGDELARAMGGIGPVMGLAAVCGPVLAGVVTHADLLGSSWRAVFFVNVPLGLGVLAASPLLREDRSARRPRLDLVGTALAVLGMGLTVHPFIDGGGAWGSPRPWAVPAAGLAVLAVFGAHQRHRGARGRSALVETGLFRDRGFPAALAASVLFFAVINGLMMVIVLQLQLGPHTDVRSAGLTLLPWSCAMAVSSWIAGARLVPRYGSRVMFAGLAALLVGALAAVAVYAAGPATSYPWPLPAALAACGLGQGLFAVAFFTTALHRVRPHETGSAAGLLNAAQQLGGTLGVALLGAVFFHAVGVSVTATITTTGTSVADAALHGARNAFCAAVTALAATGVAAVLMHRPRRGPAPAECPDRTVKSRAGYGGS</sequence>
<evidence type="ECO:0000256" key="6">
    <source>
        <dbReference type="SAM" id="MobiDB-lite"/>
    </source>
</evidence>